<name>A0A1L2JKA4_9CREN</name>
<dbReference type="NCBIfam" id="NF011118">
    <property type="entry name" value="PRK14548.1"/>
    <property type="match status" value="1"/>
</dbReference>
<keyword evidence="4 6" id="KW-0689">Ribosomal protein</keyword>
<dbReference type="FunFam" id="3.30.70.330:FF:000532">
    <property type="entry name" value="50S ribosomal protein L23"/>
    <property type="match status" value="1"/>
</dbReference>
<proteinExistence type="inferred from homology"/>
<dbReference type="GO" id="GO:0005840">
    <property type="term" value="C:ribosome"/>
    <property type="evidence" value="ECO:0007669"/>
    <property type="project" value="UniProtKB-UniRule"/>
</dbReference>
<evidence type="ECO:0000256" key="6">
    <source>
        <dbReference type="HAMAP-Rule" id="MF_01369"/>
    </source>
</evidence>
<comment type="similarity">
    <text evidence="1 6 7">Belongs to the universal ribosomal protein uL23 family.</text>
</comment>
<dbReference type="Gene3D" id="3.30.70.330">
    <property type="match status" value="1"/>
</dbReference>
<dbReference type="InterPro" id="IPR013025">
    <property type="entry name" value="Ribosomal_uL23-like"/>
</dbReference>
<dbReference type="InterPro" id="IPR012678">
    <property type="entry name" value="Ribosomal_uL23/eL15/eS24_sf"/>
</dbReference>
<evidence type="ECO:0000256" key="5">
    <source>
        <dbReference type="ARBA" id="ARBA00023274"/>
    </source>
</evidence>
<dbReference type="GO" id="GO:0006412">
    <property type="term" value="P:translation"/>
    <property type="evidence" value="ECO:0007669"/>
    <property type="project" value="UniProtKB-UniRule"/>
</dbReference>
<dbReference type="HAMAP" id="MF_01369_A">
    <property type="entry name" value="Ribosomal_uL23_A"/>
    <property type="match status" value="1"/>
</dbReference>
<comment type="subunit">
    <text evidence="6">Part of the 50S ribosomal subunit. Contacts protein L29.</text>
</comment>
<dbReference type="GO" id="GO:0019843">
    <property type="term" value="F:rRNA binding"/>
    <property type="evidence" value="ECO:0007669"/>
    <property type="project" value="UniProtKB-UniRule"/>
</dbReference>
<dbReference type="AlphaFoldDB" id="A0A1L2JKA4"/>
<sequence>MIGLLDPFKVIKKPVTSEKAINMIERENKLTFIVDRRSNEKVIKAAFEKLFEEPVQKVNTLITPKGEKKAIIKLKRDGAALDIAVKLGII</sequence>
<gene>
    <name evidence="6" type="primary">rpl23</name>
</gene>
<evidence type="ECO:0000313" key="8">
    <source>
        <dbReference type="EMBL" id="AOZ56155.1"/>
    </source>
</evidence>
<evidence type="ECO:0000256" key="7">
    <source>
        <dbReference type="RuleBase" id="RU003934"/>
    </source>
</evidence>
<dbReference type="InterPro" id="IPR012677">
    <property type="entry name" value="Nucleotide-bd_a/b_plait_sf"/>
</dbReference>
<dbReference type="Pfam" id="PF00276">
    <property type="entry name" value="Ribosomal_L23"/>
    <property type="match status" value="1"/>
</dbReference>
<dbReference type="GO" id="GO:1990904">
    <property type="term" value="C:ribonucleoprotein complex"/>
    <property type="evidence" value="ECO:0007669"/>
    <property type="project" value="UniProtKB-KW"/>
</dbReference>
<keyword evidence="3 6" id="KW-0694">RNA-binding</keyword>
<reference evidence="8" key="1">
    <citation type="journal article" date="2017" name="Nature">
        <title>Metagenomic exploration of ASGARD archaea illuminates the origin of cellular complexity in eukaryotes.</title>
        <authorList>
            <person name="Zaremba-Niedzwiedzka K."/>
            <person name="Caceres E.F."/>
            <person name="Saw J.H.W."/>
            <person name="Backstrom D."/>
            <person name="Juzokaite L."/>
            <person name="Vancaester E."/>
            <person name="Seitz K.W."/>
            <person name="Anantharaman K."/>
            <person name="Starnawski P."/>
            <person name="Kjeldsen K.U."/>
            <person name="Stott M.B."/>
            <person name="Nunoura T."/>
            <person name="Banfield J.F."/>
            <person name="Schramm A."/>
            <person name="Baker B.J."/>
            <person name="Spang A."/>
            <person name="Ettema T.J.G."/>
        </authorList>
    </citation>
    <scope>NUCLEOTIDE SEQUENCE</scope>
    <source>
        <strain evidence="8">TIV_1</strain>
    </source>
</reference>
<dbReference type="GO" id="GO:0003735">
    <property type="term" value="F:structural constituent of ribosome"/>
    <property type="evidence" value="ECO:0007669"/>
    <property type="project" value="UniProtKB-UniRule"/>
</dbReference>
<dbReference type="InterPro" id="IPR001014">
    <property type="entry name" value="Ribosomal_uL23_CS"/>
</dbReference>
<evidence type="ECO:0000256" key="2">
    <source>
        <dbReference type="ARBA" id="ARBA00022730"/>
    </source>
</evidence>
<evidence type="ECO:0000256" key="1">
    <source>
        <dbReference type="ARBA" id="ARBA00006700"/>
    </source>
</evidence>
<dbReference type="NCBIfam" id="TIGR03636">
    <property type="entry name" value="uL23_arch"/>
    <property type="match status" value="1"/>
</dbReference>
<dbReference type="PROSITE" id="PS00050">
    <property type="entry name" value="RIBOSOMAL_L23"/>
    <property type="match status" value="1"/>
</dbReference>
<keyword evidence="2 6" id="KW-0699">rRNA-binding</keyword>
<evidence type="ECO:0000256" key="3">
    <source>
        <dbReference type="ARBA" id="ARBA00022884"/>
    </source>
</evidence>
<dbReference type="InterPro" id="IPR019985">
    <property type="entry name" value="Ribosomal_uL23"/>
</dbReference>
<dbReference type="PANTHER" id="PTHR11620">
    <property type="entry name" value="60S RIBOSOMAL PROTEIN L23A"/>
    <property type="match status" value="1"/>
</dbReference>
<keyword evidence="5 6" id="KW-0687">Ribonucleoprotein</keyword>
<dbReference type="EMBL" id="KX765069">
    <property type="protein sequence ID" value="AOZ56155.1"/>
    <property type="molecule type" value="Genomic_DNA"/>
</dbReference>
<accession>A0A1L2JKA4</accession>
<dbReference type="SUPFAM" id="SSF54189">
    <property type="entry name" value="Ribosomal proteins S24e, L23 and L15e"/>
    <property type="match status" value="1"/>
</dbReference>
<organism evidence="8">
    <name type="scientific">uncultured korarchaeote</name>
    <dbReference type="NCBI Taxonomy" id="161241"/>
    <lineage>
        <taxon>Archaea</taxon>
        <taxon>Thermoproteota</taxon>
        <taxon>environmental samples</taxon>
    </lineage>
</organism>
<protein>
    <recommendedName>
        <fullName evidence="6">Large ribosomal subunit protein uL23</fullName>
    </recommendedName>
</protein>
<evidence type="ECO:0000256" key="4">
    <source>
        <dbReference type="ARBA" id="ARBA00022980"/>
    </source>
</evidence>
<comment type="function">
    <text evidence="6">Binds to 23S rRNA. One of the proteins that surrounds the polypeptide exit tunnel on the outside of the ribosome.</text>
</comment>